<dbReference type="InterPro" id="IPR011009">
    <property type="entry name" value="Kinase-like_dom_sf"/>
</dbReference>
<dbReference type="AlphaFoldDB" id="A0A238BRC8"/>
<keyword evidence="4" id="KW-0808">Transferase</keyword>
<comment type="similarity">
    <text evidence="3">Belongs to the choline/ethanolamine kinase family.</text>
</comment>
<evidence type="ECO:0000256" key="2">
    <source>
        <dbReference type="ARBA" id="ARBA00023264"/>
    </source>
</evidence>
<protein>
    <submittedName>
        <fullName evidence="4">Choline/ethanolamine kinase</fullName>
    </submittedName>
</protein>
<evidence type="ECO:0000256" key="1">
    <source>
        <dbReference type="ARBA" id="ARBA00023209"/>
    </source>
</evidence>
<evidence type="ECO:0000313" key="4">
    <source>
        <dbReference type="EMBL" id="OZC07215.1"/>
    </source>
</evidence>
<dbReference type="GO" id="GO:0005737">
    <property type="term" value="C:cytoplasm"/>
    <property type="evidence" value="ECO:0007669"/>
    <property type="project" value="TreeGrafter"/>
</dbReference>
<dbReference type="Proteomes" id="UP000242913">
    <property type="component" value="Unassembled WGS sequence"/>
</dbReference>
<dbReference type="PANTHER" id="PTHR22603">
    <property type="entry name" value="CHOLINE/ETHANOALAMINE KINASE"/>
    <property type="match status" value="1"/>
</dbReference>
<gene>
    <name evidence="4" type="ORF">X798_05793</name>
</gene>
<organism evidence="4 5">
    <name type="scientific">Onchocerca flexuosa</name>
    <dbReference type="NCBI Taxonomy" id="387005"/>
    <lineage>
        <taxon>Eukaryota</taxon>
        <taxon>Metazoa</taxon>
        <taxon>Ecdysozoa</taxon>
        <taxon>Nematoda</taxon>
        <taxon>Chromadorea</taxon>
        <taxon>Rhabditida</taxon>
        <taxon>Spirurina</taxon>
        <taxon>Spiruromorpha</taxon>
        <taxon>Filarioidea</taxon>
        <taxon>Onchocercidae</taxon>
        <taxon>Onchocerca</taxon>
    </lineage>
</organism>
<dbReference type="OrthoDB" id="3649325at2759"/>
<dbReference type="PANTHER" id="PTHR22603:SF93">
    <property type="entry name" value="RE24176P"/>
    <property type="match status" value="1"/>
</dbReference>
<reference evidence="4 5" key="1">
    <citation type="submission" date="2015-12" db="EMBL/GenBank/DDBJ databases">
        <title>Draft genome of the nematode, Onchocerca flexuosa.</title>
        <authorList>
            <person name="Mitreva M."/>
        </authorList>
    </citation>
    <scope>NUCLEOTIDE SEQUENCE [LARGE SCALE GENOMIC DNA]</scope>
    <source>
        <strain evidence="4">Red Deer</strain>
    </source>
</reference>
<accession>A0A238BRC8</accession>
<evidence type="ECO:0000313" key="5">
    <source>
        <dbReference type="Proteomes" id="UP000242913"/>
    </source>
</evidence>
<dbReference type="GO" id="GO:0006646">
    <property type="term" value="P:phosphatidylethanolamine biosynthetic process"/>
    <property type="evidence" value="ECO:0007669"/>
    <property type="project" value="TreeGrafter"/>
</dbReference>
<keyword evidence="4" id="KW-0418">Kinase</keyword>
<keyword evidence="1" id="KW-0443">Lipid metabolism</keyword>
<sequence>MAEEGEEEIIDEENSLKCIFARSFDDLIFRNKLGQLCASYLGGIWTTVPCQQIRITVEKNLGPRLLGIFPGGRFEEYIPSRPLTNNEYCKSCIAQEVGRILARVHSLDMPVNKAYRLTQFTDDMIESLKGSNRWTRSYPMNTTLMKIDKKLCPDFITIDLLTKELEICKECLARSGSPLVFSNNDLHEGNLLLRDGIEVTDHGFIGRKVDEDPIVLIDYEHGCYFYRGFDLCHYCVECCQHNDGKVWPFYEVKQEQWPNEEIQRSYVAAYIDEANRIWRKKGGKKMQCIIDLSDDREVAIQHLLNEIRQFAAFPQLFWAIWSFQCVENGQKEFGHFEYGFDRLAMYYYWKPEMLKYLEQ</sequence>
<dbReference type="Pfam" id="PF01633">
    <property type="entry name" value="Choline_kinase"/>
    <property type="match status" value="1"/>
</dbReference>
<name>A0A238BRC8_9BILA</name>
<keyword evidence="5" id="KW-1185">Reference proteome</keyword>
<evidence type="ECO:0000256" key="3">
    <source>
        <dbReference type="ARBA" id="ARBA00038211"/>
    </source>
</evidence>
<dbReference type="EMBL" id="KZ270039">
    <property type="protein sequence ID" value="OZC07215.1"/>
    <property type="molecule type" value="Genomic_DNA"/>
</dbReference>
<dbReference type="GO" id="GO:0004305">
    <property type="term" value="F:ethanolamine kinase activity"/>
    <property type="evidence" value="ECO:0007669"/>
    <property type="project" value="TreeGrafter"/>
</dbReference>
<keyword evidence="1" id="KW-0594">Phospholipid biosynthesis</keyword>
<keyword evidence="2" id="KW-1208">Phospholipid metabolism</keyword>
<dbReference type="Gene3D" id="3.90.1200.10">
    <property type="match status" value="1"/>
</dbReference>
<proteinExistence type="inferred from homology"/>
<dbReference type="SUPFAM" id="SSF56112">
    <property type="entry name" value="Protein kinase-like (PK-like)"/>
    <property type="match status" value="1"/>
</dbReference>
<dbReference type="GO" id="GO:0004103">
    <property type="term" value="F:choline kinase activity"/>
    <property type="evidence" value="ECO:0007669"/>
    <property type="project" value="TreeGrafter"/>
</dbReference>
<keyword evidence="1" id="KW-0444">Lipid biosynthesis</keyword>